<dbReference type="OrthoDB" id="5296557at2"/>
<dbReference type="PANTHER" id="PTHR33164:SF43">
    <property type="entry name" value="HTH-TYPE TRANSCRIPTIONAL REPRESSOR YETL"/>
    <property type="match status" value="1"/>
</dbReference>
<dbReference type="InterPro" id="IPR036390">
    <property type="entry name" value="WH_DNA-bd_sf"/>
</dbReference>
<accession>A0A1T4XUY5</accession>
<dbReference type="GO" id="GO:0006950">
    <property type="term" value="P:response to stress"/>
    <property type="evidence" value="ECO:0007669"/>
    <property type="project" value="TreeGrafter"/>
</dbReference>
<dbReference type="Pfam" id="PF12802">
    <property type="entry name" value="MarR_2"/>
    <property type="match status" value="1"/>
</dbReference>
<dbReference type="Proteomes" id="UP000190460">
    <property type="component" value="Unassembled WGS sequence"/>
</dbReference>
<dbReference type="RefSeq" id="WP_078923871.1">
    <property type="nucleotide sequence ID" value="NZ_FUYB01000023.1"/>
</dbReference>
<dbReference type="PROSITE" id="PS50995">
    <property type="entry name" value="HTH_MARR_2"/>
    <property type="match status" value="1"/>
</dbReference>
<dbReference type="AlphaFoldDB" id="A0A1T4XUY5"/>
<dbReference type="SMART" id="SM00347">
    <property type="entry name" value="HTH_MARR"/>
    <property type="match status" value="1"/>
</dbReference>
<feature type="domain" description="HTH marR-type" evidence="1">
    <location>
        <begin position="11"/>
        <end position="145"/>
    </location>
</feature>
<dbReference type="SUPFAM" id="SSF46785">
    <property type="entry name" value="Winged helix' DNA-binding domain"/>
    <property type="match status" value="1"/>
</dbReference>
<dbReference type="InterPro" id="IPR036388">
    <property type="entry name" value="WH-like_DNA-bd_sf"/>
</dbReference>
<protein>
    <submittedName>
        <fullName evidence="2">DNA-binding transcriptional regulator, MarR family</fullName>
    </submittedName>
</protein>
<reference evidence="2 3" key="1">
    <citation type="submission" date="2017-02" db="EMBL/GenBank/DDBJ databases">
        <authorList>
            <person name="Peterson S.W."/>
        </authorList>
    </citation>
    <scope>NUCLEOTIDE SEQUENCE [LARGE SCALE GENOMIC DNA]</scope>
    <source>
        <strain evidence="2 3">ATCC 49788</strain>
    </source>
</reference>
<evidence type="ECO:0000259" key="1">
    <source>
        <dbReference type="PROSITE" id="PS50995"/>
    </source>
</evidence>
<keyword evidence="2" id="KW-0238">DNA-binding</keyword>
<dbReference type="InterPro" id="IPR039422">
    <property type="entry name" value="MarR/SlyA-like"/>
</dbReference>
<sequence>MNQDESSSKQRLRLWLSLLRTTRSTEAELREFLRVEHDTTLPRFDVMAALYRVPQGLTMTELSRYLLVSNGNVTTVVDRLVLDGIAKREQQANDRRSLRVSLTEQGSAQFTQIASAHEAKVNQLFADFSSEDIEELLQLLKVHAHKETPHEKHGRA</sequence>
<dbReference type="GO" id="GO:0003677">
    <property type="term" value="F:DNA binding"/>
    <property type="evidence" value="ECO:0007669"/>
    <property type="project" value="UniProtKB-KW"/>
</dbReference>
<dbReference type="STRING" id="92487.SAMN02745130_03430"/>
<dbReference type="GO" id="GO:0003700">
    <property type="term" value="F:DNA-binding transcription factor activity"/>
    <property type="evidence" value="ECO:0007669"/>
    <property type="project" value="InterPro"/>
</dbReference>
<name>A0A1T4XUY5_9GAMM</name>
<organism evidence="2 3">
    <name type="scientific">Thiothrix eikelboomii</name>
    <dbReference type="NCBI Taxonomy" id="92487"/>
    <lineage>
        <taxon>Bacteria</taxon>
        <taxon>Pseudomonadati</taxon>
        <taxon>Pseudomonadota</taxon>
        <taxon>Gammaproteobacteria</taxon>
        <taxon>Thiotrichales</taxon>
        <taxon>Thiotrichaceae</taxon>
        <taxon>Thiothrix</taxon>
    </lineage>
</organism>
<keyword evidence="3" id="KW-1185">Reference proteome</keyword>
<dbReference type="Gene3D" id="1.10.10.10">
    <property type="entry name" value="Winged helix-like DNA-binding domain superfamily/Winged helix DNA-binding domain"/>
    <property type="match status" value="1"/>
</dbReference>
<dbReference type="EMBL" id="FUYB01000023">
    <property type="protein sequence ID" value="SKA92851.1"/>
    <property type="molecule type" value="Genomic_DNA"/>
</dbReference>
<proteinExistence type="predicted"/>
<evidence type="ECO:0000313" key="3">
    <source>
        <dbReference type="Proteomes" id="UP000190460"/>
    </source>
</evidence>
<dbReference type="PANTHER" id="PTHR33164">
    <property type="entry name" value="TRANSCRIPTIONAL REGULATOR, MARR FAMILY"/>
    <property type="match status" value="1"/>
</dbReference>
<gene>
    <name evidence="2" type="ORF">SAMN02745130_03430</name>
</gene>
<dbReference type="InterPro" id="IPR000835">
    <property type="entry name" value="HTH_MarR-typ"/>
</dbReference>
<dbReference type="PRINTS" id="PR00598">
    <property type="entry name" value="HTHMARR"/>
</dbReference>
<evidence type="ECO:0000313" key="2">
    <source>
        <dbReference type="EMBL" id="SKA92851.1"/>
    </source>
</evidence>